<dbReference type="GO" id="GO:0010468">
    <property type="term" value="P:regulation of gene expression"/>
    <property type="evidence" value="ECO:0007669"/>
    <property type="project" value="TreeGrafter"/>
</dbReference>
<dbReference type="InterPro" id="IPR050331">
    <property type="entry name" value="Zinc_finger"/>
</dbReference>
<dbReference type="SMART" id="SM00355">
    <property type="entry name" value="ZnF_C2H2"/>
    <property type="match status" value="2"/>
</dbReference>
<dbReference type="Proteomes" id="UP000549157">
    <property type="component" value="Unassembled WGS sequence"/>
</dbReference>
<evidence type="ECO:0000259" key="8">
    <source>
        <dbReference type="PROSITE" id="PS50157"/>
    </source>
</evidence>
<keyword evidence="10" id="KW-1185">Reference proteome</keyword>
<dbReference type="FunFam" id="3.30.160.60:FF:000688">
    <property type="entry name" value="zinc finger protein 197 isoform X1"/>
    <property type="match status" value="1"/>
</dbReference>
<evidence type="ECO:0000256" key="5">
    <source>
        <dbReference type="ARBA" id="ARBA00022833"/>
    </source>
</evidence>
<dbReference type="GO" id="GO:0005634">
    <property type="term" value="C:nucleus"/>
    <property type="evidence" value="ECO:0007669"/>
    <property type="project" value="UniProtKB-SubCell"/>
</dbReference>
<evidence type="ECO:0000256" key="2">
    <source>
        <dbReference type="ARBA" id="ARBA00022723"/>
    </source>
</evidence>
<dbReference type="FunFam" id="3.30.160.60:FF:000806">
    <property type="entry name" value="Zinc finger protein"/>
    <property type="match status" value="1"/>
</dbReference>
<keyword evidence="6" id="KW-0539">Nucleus</keyword>
<dbReference type="InterPro" id="IPR036236">
    <property type="entry name" value="Znf_C2H2_sf"/>
</dbReference>
<evidence type="ECO:0000256" key="1">
    <source>
        <dbReference type="ARBA" id="ARBA00004123"/>
    </source>
</evidence>
<keyword evidence="3" id="KW-0677">Repeat</keyword>
<evidence type="ECO:0000313" key="9">
    <source>
        <dbReference type="EMBL" id="NXR38625.1"/>
    </source>
</evidence>
<dbReference type="GO" id="GO:0008270">
    <property type="term" value="F:zinc ion binding"/>
    <property type="evidence" value="ECO:0007669"/>
    <property type="project" value="UniProtKB-KW"/>
</dbReference>
<accession>A0A7L2KTJ0</accession>
<dbReference type="SUPFAM" id="SSF57667">
    <property type="entry name" value="beta-beta-alpha zinc fingers"/>
    <property type="match status" value="1"/>
</dbReference>
<dbReference type="PROSITE" id="PS00028">
    <property type="entry name" value="ZINC_FINGER_C2H2_1"/>
    <property type="match status" value="2"/>
</dbReference>
<feature type="non-terminal residue" evidence="9">
    <location>
        <position position="66"/>
    </location>
</feature>
<reference evidence="9 10" key="1">
    <citation type="submission" date="2019-09" db="EMBL/GenBank/DDBJ databases">
        <title>Bird 10,000 Genomes (B10K) Project - Family phase.</title>
        <authorList>
            <person name="Zhang G."/>
        </authorList>
    </citation>
    <scope>NUCLEOTIDE SEQUENCE [LARGE SCALE GENOMIC DNA]</scope>
    <source>
        <strain evidence="9">B10K-DU-001-36</strain>
        <tissue evidence="9">Muscle</tissue>
    </source>
</reference>
<evidence type="ECO:0000256" key="4">
    <source>
        <dbReference type="ARBA" id="ARBA00022771"/>
    </source>
</evidence>
<evidence type="ECO:0000256" key="6">
    <source>
        <dbReference type="ARBA" id="ARBA00023242"/>
    </source>
</evidence>
<feature type="non-terminal residue" evidence="9">
    <location>
        <position position="1"/>
    </location>
</feature>
<dbReference type="InterPro" id="IPR013087">
    <property type="entry name" value="Znf_C2H2_type"/>
</dbReference>
<proteinExistence type="predicted"/>
<keyword evidence="5" id="KW-0862">Zinc</keyword>
<keyword evidence="4 7" id="KW-0863">Zinc-finger</keyword>
<keyword evidence="2" id="KW-0479">Metal-binding</keyword>
<protein>
    <submittedName>
        <fullName evidence="9">Z354C protein</fullName>
    </submittedName>
</protein>
<dbReference type="PROSITE" id="PS50157">
    <property type="entry name" value="ZINC_FINGER_C2H2_2"/>
    <property type="match status" value="2"/>
</dbReference>
<dbReference type="Pfam" id="PF00096">
    <property type="entry name" value="zf-C2H2"/>
    <property type="match status" value="2"/>
</dbReference>
<evidence type="ECO:0000313" key="10">
    <source>
        <dbReference type="Proteomes" id="UP000549157"/>
    </source>
</evidence>
<feature type="domain" description="C2H2-type" evidence="8">
    <location>
        <begin position="8"/>
        <end position="35"/>
    </location>
</feature>
<organism evidence="9 10">
    <name type="scientific">Zosterops hypoxanthus</name>
    <dbReference type="NCBI Taxonomy" id="2485327"/>
    <lineage>
        <taxon>Eukaryota</taxon>
        <taxon>Metazoa</taxon>
        <taxon>Chordata</taxon>
        <taxon>Craniata</taxon>
        <taxon>Vertebrata</taxon>
        <taxon>Euteleostomi</taxon>
        <taxon>Archelosauria</taxon>
        <taxon>Archosauria</taxon>
        <taxon>Dinosauria</taxon>
        <taxon>Saurischia</taxon>
        <taxon>Theropoda</taxon>
        <taxon>Coelurosauria</taxon>
        <taxon>Aves</taxon>
        <taxon>Neognathae</taxon>
        <taxon>Neoaves</taxon>
        <taxon>Telluraves</taxon>
        <taxon>Australaves</taxon>
        <taxon>Passeriformes</taxon>
        <taxon>Sylvioidea</taxon>
        <taxon>Zosteropidae</taxon>
        <taxon>Zosterops</taxon>
    </lineage>
</organism>
<gene>
    <name evidence="9" type="primary">Znf354c</name>
    <name evidence="9" type="ORF">ZOSHYP_R15473</name>
</gene>
<dbReference type="EMBL" id="VWYL01022019">
    <property type="protein sequence ID" value="NXR38625.1"/>
    <property type="molecule type" value="Genomic_DNA"/>
</dbReference>
<comment type="caution">
    <text evidence="9">The sequence shown here is derived from an EMBL/GenBank/DDBJ whole genome shotgun (WGS) entry which is preliminary data.</text>
</comment>
<sequence length="66" mass="7867">PQAVEKPHKCLECGKSFSYSSDLSQHQRIHTGEWLHKCGECRKSFTWQADLRRHQHFHTVEKPYKC</sequence>
<name>A0A7L2KTJ0_9PASS</name>
<dbReference type="PANTHER" id="PTHR16515">
    <property type="entry name" value="PR DOMAIN ZINC FINGER PROTEIN"/>
    <property type="match status" value="1"/>
</dbReference>
<dbReference type="OrthoDB" id="9893417at2759"/>
<evidence type="ECO:0000256" key="7">
    <source>
        <dbReference type="PROSITE-ProRule" id="PRU00042"/>
    </source>
</evidence>
<comment type="subcellular location">
    <subcellularLocation>
        <location evidence="1">Nucleus</location>
    </subcellularLocation>
</comment>
<dbReference type="PANTHER" id="PTHR16515:SF57">
    <property type="entry name" value="ZINC FINGER PROTEIN 154-LIKE"/>
    <property type="match status" value="1"/>
</dbReference>
<feature type="domain" description="C2H2-type" evidence="8">
    <location>
        <begin position="36"/>
        <end position="63"/>
    </location>
</feature>
<dbReference type="AlphaFoldDB" id="A0A7L2KTJ0"/>
<evidence type="ECO:0000256" key="3">
    <source>
        <dbReference type="ARBA" id="ARBA00022737"/>
    </source>
</evidence>
<dbReference type="Gene3D" id="3.30.160.60">
    <property type="entry name" value="Classic Zinc Finger"/>
    <property type="match status" value="2"/>
</dbReference>